<sequence>MARRKRNGGDKPTLLFYLVPQGQLAREVIEDQRNENLVSFFVDHKGQELRGIGVYFNPNLQAGLDPHIMGKNAQIKVNSPFISNQHCRFEINTESGEIMLRDLSKSEGVRIDGPKATGFLKHPHPRRVVVAHDANLEFTLGYSSGFRIRWKIVWMKKPRIDLAAWKLAWRGFPGVAVPPEERSYPGPKKFTESSTEMIRYIKRGNFIPQRPWKMFGAVDIGTGQRVMVRKVNLPTRPQPQKRMLDMARACSEFTHDHIVEFVQFRDMGSTLDVIMGREQGSLLELVDGGIFNKVPEEDMLNAKDQDGNPTLFRQMLDALEYLECQNIMHRNVKPTSILYTQDEWGYCHYRLANFKYAERYPGSDEQVPRLGFAAPEASGRKKSGLHQSPKMDVWALCETMVYVLDPTFRQKCRSNMSKERLRQELFRFSQARPQLLNMAMDDPDDRPFASKRLDELLEVLPSESDYDGYDDDDEDYSESEDEEEGEEEEEEDDVDKLLAERLTAMNIGSDDEESDASADASDTCSTHSSEEFPENESEDEDKISWEGY</sequence>
<dbReference type="SMART" id="SM00220">
    <property type="entry name" value="S_TKc"/>
    <property type="match status" value="1"/>
</dbReference>
<protein>
    <recommendedName>
        <fullName evidence="2">non-specific serine/threonine protein kinase</fullName>
        <ecNumber evidence="2">2.7.11.1</ecNumber>
    </recommendedName>
</protein>
<proteinExistence type="inferred from homology"/>
<comment type="catalytic activity">
    <reaction evidence="6">
        <text>L-seryl-[protein] + ATP = O-phospho-L-seryl-[protein] + ADP + H(+)</text>
        <dbReference type="Rhea" id="RHEA:17989"/>
        <dbReference type="Rhea" id="RHEA-COMP:9863"/>
        <dbReference type="Rhea" id="RHEA-COMP:11604"/>
        <dbReference type="ChEBI" id="CHEBI:15378"/>
        <dbReference type="ChEBI" id="CHEBI:29999"/>
        <dbReference type="ChEBI" id="CHEBI:30616"/>
        <dbReference type="ChEBI" id="CHEBI:83421"/>
        <dbReference type="ChEBI" id="CHEBI:456216"/>
        <dbReference type="EC" id="2.7.11.1"/>
    </reaction>
</comment>
<dbReference type="PANTHER" id="PTHR44167">
    <property type="entry name" value="OVARIAN-SPECIFIC SERINE/THREONINE-PROTEIN KINASE LOK-RELATED"/>
    <property type="match status" value="1"/>
</dbReference>
<accession>A0A8H4LDX9</accession>
<feature type="compositionally biased region" description="Acidic residues" evidence="7">
    <location>
        <begin position="464"/>
        <end position="494"/>
    </location>
</feature>
<dbReference type="PANTHER" id="PTHR44167:SF24">
    <property type="entry name" value="SERINE_THREONINE-PROTEIN KINASE CHK2"/>
    <property type="match status" value="1"/>
</dbReference>
<dbReference type="PROSITE" id="PS50011">
    <property type="entry name" value="PROTEIN_KINASE_DOM"/>
    <property type="match status" value="1"/>
</dbReference>
<dbReference type="Pfam" id="PF00069">
    <property type="entry name" value="Pkinase"/>
    <property type="match status" value="1"/>
</dbReference>
<dbReference type="GO" id="GO:0004674">
    <property type="term" value="F:protein serine/threonine kinase activity"/>
    <property type="evidence" value="ECO:0007669"/>
    <property type="project" value="UniProtKB-KW"/>
</dbReference>
<evidence type="ECO:0000259" key="8">
    <source>
        <dbReference type="PROSITE" id="PS50006"/>
    </source>
</evidence>
<dbReference type="InterPro" id="IPR000253">
    <property type="entry name" value="FHA_dom"/>
</dbReference>
<evidence type="ECO:0000313" key="11">
    <source>
        <dbReference type="Proteomes" id="UP000554235"/>
    </source>
</evidence>
<comment type="caution">
    <text evidence="10">The sequence shown here is derived from an EMBL/GenBank/DDBJ whole genome shotgun (WGS) entry which is preliminary data.</text>
</comment>
<evidence type="ECO:0000256" key="2">
    <source>
        <dbReference type="ARBA" id="ARBA00012513"/>
    </source>
</evidence>
<dbReference type="PROSITE" id="PS50006">
    <property type="entry name" value="FHA_DOMAIN"/>
    <property type="match status" value="1"/>
</dbReference>
<dbReference type="EC" id="2.7.11.1" evidence="2"/>
<dbReference type="OrthoDB" id="4062651at2759"/>
<dbReference type="InterPro" id="IPR008984">
    <property type="entry name" value="SMAD_FHA_dom_sf"/>
</dbReference>
<keyword evidence="11" id="KW-1185">Reference proteome</keyword>
<dbReference type="GO" id="GO:0044773">
    <property type="term" value="P:mitotic DNA damage checkpoint signaling"/>
    <property type="evidence" value="ECO:0007669"/>
    <property type="project" value="TreeGrafter"/>
</dbReference>
<dbReference type="CDD" id="cd00060">
    <property type="entry name" value="FHA"/>
    <property type="match status" value="1"/>
</dbReference>
<evidence type="ECO:0000256" key="3">
    <source>
        <dbReference type="ARBA" id="ARBA00022527"/>
    </source>
</evidence>
<keyword evidence="4 10" id="KW-0418">Kinase</keyword>
<feature type="domain" description="FHA" evidence="8">
    <location>
        <begin position="60"/>
        <end position="116"/>
    </location>
</feature>
<evidence type="ECO:0000313" key="10">
    <source>
        <dbReference type="EMBL" id="KAF4467201.1"/>
    </source>
</evidence>
<dbReference type="InterPro" id="IPR000719">
    <property type="entry name" value="Prot_kinase_dom"/>
</dbReference>
<dbReference type="Pfam" id="PF00498">
    <property type="entry name" value="FHA"/>
    <property type="match status" value="1"/>
</dbReference>
<keyword evidence="4 10" id="KW-0808">Transferase</keyword>
<evidence type="ECO:0000256" key="6">
    <source>
        <dbReference type="ARBA" id="ARBA00048679"/>
    </source>
</evidence>
<gene>
    <name evidence="10" type="ORF">FALBO_5930</name>
</gene>
<dbReference type="GO" id="GO:0005524">
    <property type="term" value="F:ATP binding"/>
    <property type="evidence" value="ECO:0007669"/>
    <property type="project" value="InterPro"/>
</dbReference>
<evidence type="ECO:0000256" key="1">
    <source>
        <dbReference type="ARBA" id="ARBA00005575"/>
    </source>
</evidence>
<dbReference type="Gene3D" id="1.10.510.10">
    <property type="entry name" value="Transferase(Phosphotransferase) domain 1"/>
    <property type="match status" value="1"/>
</dbReference>
<dbReference type="InterPro" id="IPR011009">
    <property type="entry name" value="Kinase-like_dom_sf"/>
</dbReference>
<dbReference type="EMBL" id="JAADYS010000775">
    <property type="protein sequence ID" value="KAF4467201.1"/>
    <property type="molecule type" value="Genomic_DNA"/>
</dbReference>
<comment type="similarity">
    <text evidence="1">Belongs to the protein kinase superfamily. CAMK Ser/Thr protein kinase family. CHEK2 subfamily.</text>
</comment>
<organism evidence="10 11">
    <name type="scientific">Fusarium albosuccineum</name>
    <dbReference type="NCBI Taxonomy" id="1237068"/>
    <lineage>
        <taxon>Eukaryota</taxon>
        <taxon>Fungi</taxon>
        <taxon>Dikarya</taxon>
        <taxon>Ascomycota</taxon>
        <taxon>Pezizomycotina</taxon>
        <taxon>Sordariomycetes</taxon>
        <taxon>Hypocreomycetidae</taxon>
        <taxon>Hypocreales</taxon>
        <taxon>Nectriaceae</taxon>
        <taxon>Fusarium</taxon>
        <taxon>Fusarium decemcellulare species complex</taxon>
    </lineage>
</organism>
<dbReference type="GO" id="GO:0005634">
    <property type="term" value="C:nucleus"/>
    <property type="evidence" value="ECO:0007669"/>
    <property type="project" value="TreeGrafter"/>
</dbReference>
<feature type="compositionally biased region" description="Acidic residues" evidence="7">
    <location>
        <begin position="531"/>
        <end position="541"/>
    </location>
</feature>
<evidence type="ECO:0000256" key="5">
    <source>
        <dbReference type="ARBA" id="ARBA00047899"/>
    </source>
</evidence>
<name>A0A8H4LDX9_9HYPO</name>
<keyword evidence="3" id="KW-0723">Serine/threonine-protein kinase</keyword>
<dbReference type="Proteomes" id="UP000554235">
    <property type="component" value="Unassembled WGS sequence"/>
</dbReference>
<feature type="region of interest" description="Disordered" evidence="7">
    <location>
        <begin position="459"/>
        <end position="548"/>
    </location>
</feature>
<evidence type="ECO:0000256" key="4">
    <source>
        <dbReference type="ARBA" id="ARBA00022777"/>
    </source>
</evidence>
<feature type="compositionally biased region" description="Low complexity" evidence="7">
    <location>
        <begin position="517"/>
        <end position="527"/>
    </location>
</feature>
<dbReference type="SUPFAM" id="SSF49879">
    <property type="entry name" value="SMAD/FHA domain"/>
    <property type="match status" value="1"/>
</dbReference>
<dbReference type="AlphaFoldDB" id="A0A8H4LDX9"/>
<comment type="catalytic activity">
    <reaction evidence="5">
        <text>L-threonyl-[protein] + ATP = O-phospho-L-threonyl-[protein] + ADP + H(+)</text>
        <dbReference type="Rhea" id="RHEA:46608"/>
        <dbReference type="Rhea" id="RHEA-COMP:11060"/>
        <dbReference type="Rhea" id="RHEA-COMP:11605"/>
        <dbReference type="ChEBI" id="CHEBI:15378"/>
        <dbReference type="ChEBI" id="CHEBI:30013"/>
        <dbReference type="ChEBI" id="CHEBI:30616"/>
        <dbReference type="ChEBI" id="CHEBI:61977"/>
        <dbReference type="ChEBI" id="CHEBI:456216"/>
        <dbReference type="EC" id="2.7.11.1"/>
    </reaction>
</comment>
<dbReference type="Gene3D" id="2.60.200.20">
    <property type="match status" value="1"/>
</dbReference>
<evidence type="ECO:0000259" key="9">
    <source>
        <dbReference type="PROSITE" id="PS50011"/>
    </source>
</evidence>
<dbReference type="SUPFAM" id="SSF56112">
    <property type="entry name" value="Protein kinase-like (PK-like)"/>
    <property type="match status" value="1"/>
</dbReference>
<feature type="domain" description="Protein kinase" evidence="9">
    <location>
        <begin position="195"/>
        <end position="460"/>
    </location>
</feature>
<evidence type="ECO:0000256" key="7">
    <source>
        <dbReference type="SAM" id="MobiDB-lite"/>
    </source>
</evidence>
<reference evidence="10 11" key="1">
    <citation type="submission" date="2020-01" db="EMBL/GenBank/DDBJ databases">
        <title>Identification and distribution of gene clusters putatively required for synthesis of sphingolipid metabolism inhibitors in phylogenetically diverse species of the filamentous fungus Fusarium.</title>
        <authorList>
            <person name="Kim H.-S."/>
            <person name="Busman M."/>
            <person name="Brown D.W."/>
            <person name="Divon H."/>
            <person name="Uhlig S."/>
            <person name="Proctor R.H."/>
        </authorList>
    </citation>
    <scope>NUCLEOTIDE SEQUENCE [LARGE SCALE GENOMIC DNA]</scope>
    <source>
        <strain evidence="10 11">NRRL 20459</strain>
    </source>
</reference>